<dbReference type="InParanoid" id="F7AEA5"/>
<dbReference type="Ensembl" id="ENSCINT00000002441.3">
    <property type="protein sequence ID" value="ENSCINP00000002441.3"/>
    <property type="gene ID" value="ENSCING00000001246.3"/>
</dbReference>
<dbReference type="Proteomes" id="UP000008144">
    <property type="component" value="Unassembled WGS sequence"/>
</dbReference>
<dbReference type="GeneTree" id="ENSGT00530000067809"/>
<evidence type="ECO:0000256" key="1">
    <source>
        <dbReference type="SAM" id="Coils"/>
    </source>
</evidence>
<feature type="coiled-coil region" evidence="1">
    <location>
        <begin position="73"/>
        <end position="114"/>
    </location>
</feature>
<protein>
    <submittedName>
        <fullName evidence="2">Uncharacterized protein</fullName>
    </submittedName>
</protein>
<proteinExistence type="predicted"/>
<accession>F7AEA5</accession>
<dbReference type="AlphaFoldDB" id="F7AEA5"/>
<name>F7AEA5_CIOIN</name>
<reference evidence="2" key="3">
    <citation type="submission" date="2025-09" db="UniProtKB">
        <authorList>
            <consortium name="Ensembl"/>
        </authorList>
    </citation>
    <scope>IDENTIFICATION</scope>
</reference>
<keyword evidence="1" id="KW-0175">Coiled coil</keyword>
<organism evidence="2 3">
    <name type="scientific">Ciona intestinalis</name>
    <name type="common">Transparent sea squirt</name>
    <name type="synonym">Ascidia intestinalis</name>
    <dbReference type="NCBI Taxonomy" id="7719"/>
    <lineage>
        <taxon>Eukaryota</taxon>
        <taxon>Metazoa</taxon>
        <taxon>Chordata</taxon>
        <taxon>Tunicata</taxon>
        <taxon>Ascidiacea</taxon>
        <taxon>Phlebobranchia</taxon>
        <taxon>Cionidae</taxon>
        <taxon>Ciona</taxon>
    </lineage>
</organism>
<reference evidence="2" key="2">
    <citation type="submission" date="2025-08" db="UniProtKB">
        <authorList>
            <consortium name="Ensembl"/>
        </authorList>
    </citation>
    <scope>IDENTIFICATION</scope>
</reference>
<keyword evidence="3" id="KW-1185">Reference proteome</keyword>
<sequence length="204" mass="24091">MDSSVCSLVSLVSESTSEHRNNIKPDVRRRSPGWTRNRSFFLRMTENRRKQHKRAWESTKSLTNERFPVISKNEQLANEMEELRHIIEMQESEIELLQAEVKTTRHNNDDCSNNEVTMTQLQRDQSNQSTTSNIETKLTSESARWSNIATASTQTEQTSRHNNFRYYVKRSIVYVIPTFLLYQTIINNDVINLFNNHRLFFNNE</sequence>
<evidence type="ECO:0000313" key="2">
    <source>
        <dbReference type="Ensembl" id="ENSCINP00000002441.3"/>
    </source>
</evidence>
<reference evidence="3" key="1">
    <citation type="journal article" date="2002" name="Science">
        <title>The draft genome of Ciona intestinalis: insights into chordate and vertebrate origins.</title>
        <authorList>
            <person name="Dehal P."/>
            <person name="Satou Y."/>
            <person name="Campbell R.K."/>
            <person name="Chapman J."/>
            <person name="Degnan B."/>
            <person name="De Tomaso A."/>
            <person name="Davidson B."/>
            <person name="Di Gregorio A."/>
            <person name="Gelpke M."/>
            <person name="Goodstein D.M."/>
            <person name="Harafuji N."/>
            <person name="Hastings K.E."/>
            <person name="Ho I."/>
            <person name="Hotta K."/>
            <person name="Huang W."/>
            <person name="Kawashima T."/>
            <person name="Lemaire P."/>
            <person name="Martinez D."/>
            <person name="Meinertzhagen I.A."/>
            <person name="Necula S."/>
            <person name="Nonaka M."/>
            <person name="Putnam N."/>
            <person name="Rash S."/>
            <person name="Saiga H."/>
            <person name="Satake M."/>
            <person name="Terry A."/>
            <person name="Yamada L."/>
            <person name="Wang H.G."/>
            <person name="Awazu S."/>
            <person name="Azumi K."/>
            <person name="Boore J."/>
            <person name="Branno M."/>
            <person name="Chin-Bow S."/>
            <person name="DeSantis R."/>
            <person name="Doyle S."/>
            <person name="Francino P."/>
            <person name="Keys D.N."/>
            <person name="Haga S."/>
            <person name="Hayashi H."/>
            <person name="Hino K."/>
            <person name="Imai K.S."/>
            <person name="Inaba K."/>
            <person name="Kano S."/>
            <person name="Kobayashi K."/>
            <person name="Kobayashi M."/>
            <person name="Lee B.I."/>
            <person name="Makabe K.W."/>
            <person name="Manohar C."/>
            <person name="Matassi G."/>
            <person name="Medina M."/>
            <person name="Mochizuki Y."/>
            <person name="Mount S."/>
            <person name="Morishita T."/>
            <person name="Miura S."/>
            <person name="Nakayama A."/>
            <person name="Nishizaka S."/>
            <person name="Nomoto H."/>
            <person name="Ohta F."/>
            <person name="Oishi K."/>
            <person name="Rigoutsos I."/>
            <person name="Sano M."/>
            <person name="Sasaki A."/>
            <person name="Sasakura Y."/>
            <person name="Shoguchi E."/>
            <person name="Shin-i T."/>
            <person name="Spagnuolo A."/>
            <person name="Stainier D."/>
            <person name="Suzuki M.M."/>
            <person name="Tassy O."/>
            <person name="Takatori N."/>
            <person name="Tokuoka M."/>
            <person name="Yagi K."/>
            <person name="Yoshizaki F."/>
            <person name="Wada S."/>
            <person name="Zhang C."/>
            <person name="Hyatt P.D."/>
            <person name="Larimer F."/>
            <person name="Detter C."/>
            <person name="Doggett N."/>
            <person name="Glavina T."/>
            <person name="Hawkins T."/>
            <person name="Richardson P."/>
            <person name="Lucas S."/>
            <person name="Kohara Y."/>
            <person name="Levine M."/>
            <person name="Satoh N."/>
            <person name="Rokhsar D.S."/>
        </authorList>
    </citation>
    <scope>NUCLEOTIDE SEQUENCE [LARGE SCALE GENOMIC DNA]</scope>
</reference>
<evidence type="ECO:0000313" key="3">
    <source>
        <dbReference type="Proteomes" id="UP000008144"/>
    </source>
</evidence>
<dbReference type="HOGENOM" id="CLU_1342850_0_0_1"/>